<dbReference type="PRINTS" id="PR01020">
    <property type="entry name" value="LPSBIOSNTHSS"/>
</dbReference>
<evidence type="ECO:0000256" key="1">
    <source>
        <dbReference type="ARBA" id="ARBA00022490"/>
    </source>
</evidence>
<feature type="binding site" evidence="9">
    <location>
        <position position="41"/>
    </location>
    <ligand>
        <name>substrate</name>
    </ligand>
</feature>
<dbReference type="Pfam" id="PF01467">
    <property type="entry name" value="CTP_transf_like"/>
    <property type="match status" value="1"/>
</dbReference>
<evidence type="ECO:0000256" key="3">
    <source>
        <dbReference type="ARBA" id="ARBA00022695"/>
    </source>
</evidence>
<evidence type="ECO:0000256" key="6">
    <source>
        <dbReference type="ARBA" id="ARBA00022842"/>
    </source>
</evidence>
<dbReference type="Gene3D" id="3.40.50.620">
    <property type="entry name" value="HUPs"/>
    <property type="match status" value="1"/>
</dbReference>
<keyword evidence="7 9" id="KW-0173">Coenzyme A biosynthesis</keyword>
<comment type="pathway">
    <text evidence="9">Cofactor biosynthesis; coenzyme A biosynthesis; CoA from (R)-pantothenate: step 4/5.</text>
</comment>
<feature type="binding site" evidence="9">
    <location>
        <position position="17"/>
    </location>
    <ligand>
        <name>ATP</name>
        <dbReference type="ChEBI" id="CHEBI:30616"/>
    </ligand>
</feature>
<comment type="catalytic activity">
    <reaction evidence="8 9">
        <text>(R)-4'-phosphopantetheine + ATP + H(+) = 3'-dephospho-CoA + diphosphate</text>
        <dbReference type="Rhea" id="RHEA:19801"/>
        <dbReference type="ChEBI" id="CHEBI:15378"/>
        <dbReference type="ChEBI" id="CHEBI:30616"/>
        <dbReference type="ChEBI" id="CHEBI:33019"/>
        <dbReference type="ChEBI" id="CHEBI:57328"/>
        <dbReference type="ChEBI" id="CHEBI:61723"/>
        <dbReference type="EC" id="2.7.7.3"/>
    </reaction>
</comment>
<comment type="subcellular location">
    <subcellularLocation>
        <location evidence="9">Cytoplasm</location>
    </subcellularLocation>
</comment>
<keyword evidence="3 9" id="KW-0548">Nucleotidyltransferase</keyword>
<dbReference type="RefSeq" id="WP_021984350.1">
    <property type="nucleotide sequence ID" value="NZ_CP060632.1"/>
</dbReference>
<feature type="binding site" evidence="9">
    <location>
        <begin position="123"/>
        <end position="129"/>
    </location>
    <ligand>
        <name>ATP</name>
        <dbReference type="ChEBI" id="CHEBI:30616"/>
    </ligand>
</feature>
<comment type="function">
    <text evidence="9">Reversibly transfers an adenylyl group from ATP to 4'-phosphopantetheine, yielding dephospho-CoA (dPCoA) and pyrophosphate.</text>
</comment>
<dbReference type="KEGG" id="wcp:H9Q76_05775"/>
<dbReference type="InterPro" id="IPR014729">
    <property type="entry name" value="Rossmann-like_a/b/a_fold"/>
</dbReference>
<feature type="binding site" evidence="9">
    <location>
        <position position="73"/>
    </location>
    <ligand>
        <name>substrate</name>
    </ligand>
</feature>
<keyword evidence="12" id="KW-1185">Reference proteome</keyword>
<keyword evidence="1 9" id="KW-0963">Cytoplasm</keyword>
<comment type="subunit">
    <text evidence="9">Homohexamer.</text>
</comment>
<organism evidence="11 12">
    <name type="scientific">Wujia chipingensis</name>
    <dbReference type="NCBI Taxonomy" id="2763670"/>
    <lineage>
        <taxon>Bacteria</taxon>
        <taxon>Bacillati</taxon>
        <taxon>Bacillota</taxon>
        <taxon>Clostridia</taxon>
        <taxon>Lachnospirales</taxon>
        <taxon>Lachnospiraceae</taxon>
        <taxon>Wujia</taxon>
    </lineage>
</organism>
<evidence type="ECO:0000313" key="12">
    <source>
        <dbReference type="Proteomes" id="UP000515819"/>
    </source>
</evidence>
<dbReference type="InterPro" id="IPR004821">
    <property type="entry name" value="Cyt_trans-like"/>
</dbReference>
<keyword evidence="5 9" id="KW-0067">ATP-binding</keyword>
<feature type="domain" description="Cytidyltransferase-like" evidence="10">
    <location>
        <begin position="5"/>
        <end position="133"/>
    </location>
</feature>
<dbReference type="GO" id="GO:0015937">
    <property type="term" value="P:coenzyme A biosynthetic process"/>
    <property type="evidence" value="ECO:0007669"/>
    <property type="project" value="UniProtKB-UniRule"/>
</dbReference>
<feature type="binding site" evidence="9">
    <location>
        <position position="98"/>
    </location>
    <ligand>
        <name>ATP</name>
        <dbReference type="ChEBI" id="CHEBI:30616"/>
    </ligand>
</feature>
<dbReference type="GO" id="GO:0005524">
    <property type="term" value="F:ATP binding"/>
    <property type="evidence" value="ECO:0007669"/>
    <property type="project" value="UniProtKB-KW"/>
</dbReference>
<evidence type="ECO:0000256" key="5">
    <source>
        <dbReference type="ARBA" id="ARBA00022840"/>
    </source>
</evidence>
<dbReference type="GO" id="GO:0005737">
    <property type="term" value="C:cytoplasm"/>
    <property type="evidence" value="ECO:0007669"/>
    <property type="project" value="UniProtKB-SubCell"/>
</dbReference>
<reference evidence="11 12" key="1">
    <citation type="submission" date="2020-08" db="EMBL/GenBank/DDBJ databases">
        <authorList>
            <person name="Liu C."/>
            <person name="Sun Q."/>
        </authorList>
    </citation>
    <scope>NUCLEOTIDE SEQUENCE [LARGE SCALE GENOMIC DNA]</scope>
    <source>
        <strain evidence="11 12">NSJ-4</strain>
    </source>
</reference>
<feature type="binding site" evidence="9">
    <location>
        <position position="9"/>
    </location>
    <ligand>
        <name>substrate</name>
    </ligand>
</feature>
<dbReference type="CDD" id="cd02163">
    <property type="entry name" value="PPAT"/>
    <property type="match status" value="1"/>
</dbReference>
<dbReference type="NCBIfam" id="TIGR01510">
    <property type="entry name" value="coaD_prev_kdtB"/>
    <property type="match status" value="1"/>
</dbReference>
<proteinExistence type="inferred from homology"/>
<evidence type="ECO:0000259" key="10">
    <source>
        <dbReference type="Pfam" id="PF01467"/>
    </source>
</evidence>
<dbReference type="SUPFAM" id="SSF52374">
    <property type="entry name" value="Nucleotidylyl transferase"/>
    <property type="match status" value="1"/>
</dbReference>
<evidence type="ECO:0000256" key="2">
    <source>
        <dbReference type="ARBA" id="ARBA00022679"/>
    </source>
</evidence>
<dbReference type="GO" id="GO:0004595">
    <property type="term" value="F:pantetheine-phosphate adenylyltransferase activity"/>
    <property type="evidence" value="ECO:0007669"/>
    <property type="project" value="UniProtKB-UniRule"/>
</dbReference>
<keyword evidence="6 9" id="KW-0460">Magnesium</keyword>
<dbReference type="NCBIfam" id="TIGR00125">
    <property type="entry name" value="cyt_tran_rel"/>
    <property type="match status" value="1"/>
</dbReference>
<evidence type="ECO:0000256" key="9">
    <source>
        <dbReference type="HAMAP-Rule" id="MF_00151"/>
    </source>
</evidence>
<dbReference type="InterPro" id="IPR001980">
    <property type="entry name" value="PPAT"/>
</dbReference>
<gene>
    <name evidence="9 11" type="primary">coaD</name>
    <name evidence="11" type="ORF">H9Q76_05775</name>
</gene>
<protein>
    <recommendedName>
        <fullName evidence="9">Phosphopantetheine adenylyltransferase</fullName>
        <ecNumber evidence="9">2.7.7.3</ecNumber>
    </recommendedName>
    <alternativeName>
        <fullName evidence="9">Dephospho-CoA pyrophosphorylase</fullName>
    </alternativeName>
    <alternativeName>
        <fullName evidence="9">Pantetheine-phosphate adenylyltransferase</fullName>
        <shortName evidence="9">PPAT</shortName>
    </alternativeName>
</protein>
<dbReference type="PANTHER" id="PTHR21342:SF1">
    <property type="entry name" value="PHOSPHOPANTETHEINE ADENYLYLTRANSFERASE"/>
    <property type="match status" value="1"/>
</dbReference>
<keyword evidence="4 9" id="KW-0547">Nucleotide-binding</keyword>
<accession>A0A7G9FQF0</accession>
<evidence type="ECO:0000256" key="8">
    <source>
        <dbReference type="ARBA" id="ARBA00029346"/>
    </source>
</evidence>
<feature type="binding site" evidence="9">
    <location>
        <position position="87"/>
    </location>
    <ligand>
        <name>substrate</name>
    </ligand>
</feature>
<keyword evidence="2 9" id="KW-0808">Transferase</keyword>
<sequence length="165" mass="18610">MSIAVYPGSFDPVTLGHLDIIRRSAAIFDHVIVGVLNNTSKKPLFSLEERVNMLKDVVSEIENVSVESFDGLLVDFVRQKNTNVIIRGLRALTDFDLEMQMAQSNRMVAKDVDTVFLSTSTQYSYLSSSVVKEYARYGVDLTEFVPACIIPKLIERMNELDIKRS</sequence>
<dbReference type="HAMAP" id="MF_00151">
    <property type="entry name" value="PPAT_bact"/>
    <property type="match status" value="1"/>
</dbReference>
<dbReference type="AlphaFoldDB" id="A0A7G9FQF0"/>
<dbReference type="EC" id="2.7.7.3" evidence="9"/>
<comment type="similarity">
    <text evidence="9">Belongs to the bacterial CoaD family.</text>
</comment>
<evidence type="ECO:0000313" key="11">
    <source>
        <dbReference type="EMBL" id="QNM00782.1"/>
    </source>
</evidence>
<evidence type="ECO:0000256" key="4">
    <source>
        <dbReference type="ARBA" id="ARBA00022741"/>
    </source>
</evidence>
<dbReference type="UniPathway" id="UPA00241">
    <property type="reaction ID" value="UER00355"/>
</dbReference>
<dbReference type="PANTHER" id="PTHR21342">
    <property type="entry name" value="PHOSPHOPANTETHEINE ADENYLYLTRANSFERASE"/>
    <property type="match status" value="1"/>
</dbReference>
<evidence type="ECO:0000256" key="7">
    <source>
        <dbReference type="ARBA" id="ARBA00022993"/>
    </source>
</evidence>
<feature type="binding site" evidence="9">
    <location>
        <begin position="9"/>
        <end position="10"/>
    </location>
    <ligand>
        <name>ATP</name>
        <dbReference type="ChEBI" id="CHEBI:30616"/>
    </ligand>
</feature>
<comment type="cofactor">
    <cofactor evidence="9">
        <name>Mg(2+)</name>
        <dbReference type="ChEBI" id="CHEBI:18420"/>
    </cofactor>
</comment>
<dbReference type="EMBL" id="CP060632">
    <property type="protein sequence ID" value="QNM00782.1"/>
    <property type="molecule type" value="Genomic_DNA"/>
</dbReference>
<feature type="binding site" evidence="9">
    <location>
        <begin position="88"/>
        <end position="90"/>
    </location>
    <ligand>
        <name>ATP</name>
        <dbReference type="ChEBI" id="CHEBI:30616"/>
    </ligand>
</feature>
<feature type="site" description="Transition state stabilizer" evidence="9">
    <location>
        <position position="17"/>
    </location>
</feature>
<name>A0A7G9FQF0_9FIRM</name>
<dbReference type="Proteomes" id="UP000515819">
    <property type="component" value="Chromosome"/>
</dbReference>